<proteinExistence type="predicted"/>
<sequence>MRTTVREKLRRSKRRLERRLENRPGEERESPMFTATDVHYELSSRARGIACGGVGALMMVARASGLIGDIDSRLKLLRRHLPYHESDHVLNVALNIAAGGSRIEHIELRRNDEAFLDALGAGRIPDPTTGGDFCRRFEGPDVLDLMDAFNAARLRVWRQQPAGFFERAIIDIDGTLVGTGAECKAGIDIAYDGTWGYHPLVVSLANTSEPPFLADRPGNRPSHDEAWVYEEKAIALCRRAGFREVLLRGDTDFSQTRRLDRWDDAGHVRFIFGLDAMPNLVALPEGAYGYLERPEPPIGTVPRERPERHKAKVVEAREFETIGTLEEMVAEFDYRPTACDRAYRVVVLRKRLARDKGQMRLFEEYRYFFFITNDRERPAEAVVLDANRRCNQENLVAQLKGGVHALATPVDDLVSNWAYMVMASLAWSLKAWSALLLPISPRHAERHEAQKRALLAMEFRTFRAAMIEMPCQIIRGGRRLIYRILSWNPWRGAFLMRLGASSE</sequence>
<dbReference type="KEGG" id="agv:OJF2_14020"/>
<dbReference type="EMBL" id="CP042997">
    <property type="protein sequence ID" value="QEH32917.1"/>
    <property type="molecule type" value="Genomic_DNA"/>
</dbReference>
<reference evidence="2 3" key="1">
    <citation type="submission" date="2019-08" db="EMBL/GenBank/DDBJ databases">
        <title>Deep-cultivation of Planctomycetes and their phenomic and genomic characterization uncovers novel biology.</title>
        <authorList>
            <person name="Wiegand S."/>
            <person name="Jogler M."/>
            <person name="Boedeker C."/>
            <person name="Pinto D."/>
            <person name="Vollmers J."/>
            <person name="Rivas-Marin E."/>
            <person name="Kohn T."/>
            <person name="Peeters S.H."/>
            <person name="Heuer A."/>
            <person name="Rast P."/>
            <person name="Oberbeckmann S."/>
            <person name="Bunk B."/>
            <person name="Jeske O."/>
            <person name="Meyerdierks A."/>
            <person name="Storesund J.E."/>
            <person name="Kallscheuer N."/>
            <person name="Luecker S."/>
            <person name="Lage O.M."/>
            <person name="Pohl T."/>
            <person name="Merkel B.J."/>
            <person name="Hornburger P."/>
            <person name="Mueller R.-W."/>
            <person name="Bruemmer F."/>
            <person name="Labrenz M."/>
            <person name="Spormann A.M."/>
            <person name="Op den Camp H."/>
            <person name="Overmann J."/>
            <person name="Amann R."/>
            <person name="Jetten M.S.M."/>
            <person name="Mascher T."/>
            <person name="Medema M.H."/>
            <person name="Devos D.P."/>
            <person name="Kaster A.-K."/>
            <person name="Ovreas L."/>
            <person name="Rohde M."/>
            <person name="Galperin M.Y."/>
            <person name="Jogler C."/>
        </authorList>
    </citation>
    <scope>NUCLEOTIDE SEQUENCE [LARGE SCALE GENOMIC DNA]</scope>
    <source>
        <strain evidence="2 3">OJF2</strain>
    </source>
</reference>
<evidence type="ECO:0000313" key="3">
    <source>
        <dbReference type="Proteomes" id="UP000324233"/>
    </source>
</evidence>
<dbReference type="InterPro" id="IPR047960">
    <property type="entry name" value="Transpos_IS1380"/>
</dbReference>
<dbReference type="InterPro" id="IPR025668">
    <property type="entry name" value="Tnp_DDE_dom"/>
</dbReference>
<evidence type="ECO:0000259" key="1">
    <source>
        <dbReference type="Pfam" id="PF13701"/>
    </source>
</evidence>
<feature type="domain" description="Transposase DDE" evidence="1">
    <location>
        <begin position="52"/>
        <end position="494"/>
    </location>
</feature>
<organism evidence="2 3">
    <name type="scientific">Aquisphaera giovannonii</name>
    <dbReference type="NCBI Taxonomy" id="406548"/>
    <lineage>
        <taxon>Bacteria</taxon>
        <taxon>Pseudomonadati</taxon>
        <taxon>Planctomycetota</taxon>
        <taxon>Planctomycetia</taxon>
        <taxon>Isosphaerales</taxon>
        <taxon>Isosphaeraceae</taxon>
        <taxon>Aquisphaera</taxon>
    </lineage>
</organism>
<evidence type="ECO:0000313" key="2">
    <source>
        <dbReference type="EMBL" id="QEH32917.1"/>
    </source>
</evidence>
<accession>A0A5B9VY54</accession>
<gene>
    <name evidence="2" type="ORF">OJF2_14020</name>
</gene>
<name>A0A5B9VY54_9BACT</name>
<dbReference type="Proteomes" id="UP000324233">
    <property type="component" value="Chromosome"/>
</dbReference>
<protein>
    <recommendedName>
        <fullName evidence="1">Transposase DDE domain-containing protein</fullName>
    </recommendedName>
</protein>
<dbReference type="AlphaFoldDB" id="A0A5B9VY54"/>
<dbReference type="RefSeq" id="WP_246196413.1">
    <property type="nucleotide sequence ID" value="NZ_CP042997.1"/>
</dbReference>
<dbReference type="Pfam" id="PF13701">
    <property type="entry name" value="DDE_Tnp_1_4"/>
    <property type="match status" value="1"/>
</dbReference>
<keyword evidence="3" id="KW-1185">Reference proteome</keyword>
<dbReference type="NCBIfam" id="NF033539">
    <property type="entry name" value="transpos_IS1380"/>
    <property type="match status" value="1"/>
</dbReference>